<gene>
    <name evidence="4" type="ORF">BJ508DRAFT_378420</name>
</gene>
<feature type="transmembrane region" description="Helical" evidence="2">
    <location>
        <begin position="200"/>
        <end position="223"/>
    </location>
</feature>
<evidence type="ECO:0008006" key="6">
    <source>
        <dbReference type="Google" id="ProtNLM"/>
    </source>
</evidence>
<keyword evidence="2" id="KW-0472">Membrane</keyword>
<feature type="region of interest" description="Disordered" evidence="1">
    <location>
        <begin position="254"/>
        <end position="284"/>
    </location>
</feature>
<feature type="signal peptide" evidence="3">
    <location>
        <begin position="1"/>
        <end position="21"/>
    </location>
</feature>
<feature type="region of interest" description="Disordered" evidence="1">
    <location>
        <begin position="402"/>
        <end position="430"/>
    </location>
</feature>
<accession>A0A3N4HWZ1</accession>
<reference evidence="4 5" key="1">
    <citation type="journal article" date="2018" name="Nat. Ecol. Evol.">
        <title>Pezizomycetes genomes reveal the molecular basis of ectomycorrhizal truffle lifestyle.</title>
        <authorList>
            <person name="Murat C."/>
            <person name="Payen T."/>
            <person name="Noel B."/>
            <person name="Kuo A."/>
            <person name="Morin E."/>
            <person name="Chen J."/>
            <person name="Kohler A."/>
            <person name="Krizsan K."/>
            <person name="Balestrini R."/>
            <person name="Da Silva C."/>
            <person name="Montanini B."/>
            <person name="Hainaut M."/>
            <person name="Levati E."/>
            <person name="Barry K.W."/>
            <person name="Belfiori B."/>
            <person name="Cichocki N."/>
            <person name="Clum A."/>
            <person name="Dockter R.B."/>
            <person name="Fauchery L."/>
            <person name="Guy J."/>
            <person name="Iotti M."/>
            <person name="Le Tacon F."/>
            <person name="Lindquist E.A."/>
            <person name="Lipzen A."/>
            <person name="Malagnac F."/>
            <person name="Mello A."/>
            <person name="Molinier V."/>
            <person name="Miyauchi S."/>
            <person name="Poulain J."/>
            <person name="Riccioni C."/>
            <person name="Rubini A."/>
            <person name="Sitrit Y."/>
            <person name="Splivallo R."/>
            <person name="Traeger S."/>
            <person name="Wang M."/>
            <person name="Zifcakova L."/>
            <person name="Wipf D."/>
            <person name="Zambonelli A."/>
            <person name="Paolocci F."/>
            <person name="Nowrousian M."/>
            <person name="Ottonello S."/>
            <person name="Baldrian P."/>
            <person name="Spatafora J.W."/>
            <person name="Henrissat B."/>
            <person name="Nagy L.G."/>
            <person name="Aury J.M."/>
            <person name="Wincker P."/>
            <person name="Grigoriev I.V."/>
            <person name="Bonfante P."/>
            <person name="Martin F.M."/>
        </authorList>
    </citation>
    <scope>NUCLEOTIDE SEQUENCE [LARGE SCALE GENOMIC DNA]</scope>
    <source>
        <strain evidence="4 5">RN42</strain>
    </source>
</reference>
<feature type="compositionally biased region" description="Acidic residues" evidence="1">
    <location>
        <begin position="411"/>
        <end position="422"/>
    </location>
</feature>
<feature type="chain" id="PRO_5018308184" description="DUF590-domain-containing protein" evidence="3">
    <location>
        <begin position="22"/>
        <end position="982"/>
    </location>
</feature>
<feature type="compositionally biased region" description="Basic and acidic residues" evidence="1">
    <location>
        <begin position="330"/>
        <end position="345"/>
    </location>
</feature>
<feature type="transmembrane region" description="Helical" evidence="2">
    <location>
        <begin position="772"/>
        <end position="793"/>
    </location>
</feature>
<feature type="transmembrane region" description="Helical" evidence="2">
    <location>
        <begin position="543"/>
        <end position="565"/>
    </location>
</feature>
<dbReference type="EMBL" id="ML119714">
    <property type="protein sequence ID" value="RPA78189.1"/>
    <property type="molecule type" value="Genomic_DNA"/>
</dbReference>
<name>A0A3N4HWZ1_ASCIM</name>
<keyword evidence="2" id="KW-0812">Transmembrane</keyword>
<feature type="compositionally biased region" description="Polar residues" evidence="1">
    <location>
        <begin position="355"/>
        <end position="372"/>
    </location>
</feature>
<keyword evidence="3" id="KW-0732">Signal</keyword>
<dbReference type="AlphaFoldDB" id="A0A3N4HWZ1"/>
<organism evidence="4 5">
    <name type="scientific">Ascobolus immersus RN42</name>
    <dbReference type="NCBI Taxonomy" id="1160509"/>
    <lineage>
        <taxon>Eukaryota</taxon>
        <taxon>Fungi</taxon>
        <taxon>Dikarya</taxon>
        <taxon>Ascomycota</taxon>
        <taxon>Pezizomycotina</taxon>
        <taxon>Pezizomycetes</taxon>
        <taxon>Pezizales</taxon>
        <taxon>Ascobolaceae</taxon>
        <taxon>Ascobolus</taxon>
    </lineage>
</organism>
<evidence type="ECO:0000313" key="5">
    <source>
        <dbReference type="Proteomes" id="UP000275078"/>
    </source>
</evidence>
<keyword evidence="5" id="KW-1185">Reference proteome</keyword>
<feature type="region of interest" description="Disordered" evidence="1">
    <location>
        <begin position="312"/>
        <end position="379"/>
    </location>
</feature>
<evidence type="ECO:0000256" key="3">
    <source>
        <dbReference type="SAM" id="SignalP"/>
    </source>
</evidence>
<evidence type="ECO:0000313" key="4">
    <source>
        <dbReference type="EMBL" id="RPA78189.1"/>
    </source>
</evidence>
<sequence>MLLKPAFLLSISLLSAQFVISQTEPNGAEPDPEAGTDVTAPSGADDDGGGSALAPEVPYDPTTDPYYYDWTKDTTVKKLETEESKCMERIGFYDQMPVMRDGTLGFWNDALYYGAFGYTLKPYWYDNSTRYNGTIKGLKNENAKQSLHDYLLTTTYKACKDKCDTKPDYYDWADIMETLGNWILPILGIIVAFPYESNKFFSSILMMMRWLGNPVTCFSIILWNLRVTAKCGKLADMAESKEQFETFAKEVNRKKLEPETSPRDVEAQVDRQPDGADRHLLQPSEIELNQIETNVLQRHPTTRSVEEILAANTMRNDDGSTPGPSPPPKESGEIDRVSQVRESTQHARILHRQLTEQQAKSAAVTQVTSASKTARGVSRYGHDDYTPRWTWILDKQTQLSRAINQSHEPEENQSEENESQGPEEEKKVPIDRLYPPRISQLRDSLYLLSIINQFEVDDYIDQVLWYALFTPTGTVPDEKDKIMTTFDEEELNYVGIRTALATFCRDDRKRGVVAMMAAQFWFFISFIFNVVKAFKEGLGSNKASHALGIGIFLSWLPMLAIATIVDRNSVHTEEIRRKINKFLGRVRAHRQKTQQNTGIGSFKSIKNDYYLREFAGQGRRKFHYGVADKTLELLERRINYLQNEKKTVDEDPDGTYRKLERGWSKFYESGELIEEQLFIVGSENFKKDEHTKGAGTMTQLRESFRIIRHHFRPSRKHRDLALERIDMQIAFDLEEIWQVLLAAAMVLMPLWGGFTISYHTPTVGLSCRSGNYMIFNILVLTLFALEMIGWLPIFDKNLEKGNKNKRARLSLKFFLTLFEIANFIYLVYILTSLTVGAFNTCYCRASIWGASKADRDAAYVVFAPEGKDDYFYMAALFGVKHWWIVATCLAAIPLSGGVGYAILEWCLQSHLWSGDKAKARHGLTMVRKWRRATRWIYSGFMELFVRLPYQMVMFRKLKYPLEWTSWKAVDQTDNSRPNNSRR</sequence>
<feature type="region of interest" description="Disordered" evidence="1">
    <location>
        <begin position="23"/>
        <end position="60"/>
    </location>
</feature>
<proteinExistence type="predicted"/>
<feature type="transmembrane region" description="Helical" evidence="2">
    <location>
        <begin position="512"/>
        <end position="531"/>
    </location>
</feature>
<dbReference type="Proteomes" id="UP000275078">
    <property type="component" value="Unassembled WGS sequence"/>
</dbReference>
<feature type="transmembrane region" description="Helical" evidence="2">
    <location>
        <begin position="736"/>
        <end position="760"/>
    </location>
</feature>
<keyword evidence="2" id="KW-1133">Transmembrane helix</keyword>
<feature type="transmembrane region" description="Helical" evidence="2">
    <location>
        <begin position="882"/>
        <end position="903"/>
    </location>
</feature>
<protein>
    <recommendedName>
        <fullName evidence="6">DUF590-domain-containing protein</fullName>
    </recommendedName>
</protein>
<feature type="transmembrane region" description="Helical" evidence="2">
    <location>
        <begin position="813"/>
        <end position="830"/>
    </location>
</feature>
<evidence type="ECO:0000256" key="2">
    <source>
        <dbReference type="SAM" id="Phobius"/>
    </source>
</evidence>
<feature type="compositionally biased region" description="Basic and acidic residues" evidence="1">
    <location>
        <begin position="254"/>
        <end position="280"/>
    </location>
</feature>
<evidence type="ECO:0000256" key="1">
    <source>
        <dbReference type="SAM" id="MobiDB-lite"/>
    </source>
</evidence>
<dbReference type="OrthoDB" id="5392263at2759"/>